<accession>W6N5B0</accession>
<reference evidence="2 3" key="1">
    <citation type="journal article" date="2015" name="Genome Announc.">
        <title>Draft Genome Sequence of Clostridium tyrobutyricum Strain DIVETGP, Isolated from Cow's Milk for Grana Padano Production.</title>
        <authorList>
            <person name="Soggiu A."/>
            <person name="Piras C."/>
            <person name="Gaiarsa S."/>
            <person name="Sassera D."/>
            <person name="Roncada P."/>
            <person name="Bendixen E."/>
            <person name="Brasca M."/>
            <person name="Bonizzi L."/>
        </authorList>
    </citation>
    <scope>NUCLEOTIDE SEQUENCE [LARGE SCALE GENOMIC DNA]</scope>
    <source>
        <strain evidence="2 3">DIVETGP</strain>
    </source>
</reference>
<keyword evidence="1" id="KW-1133">Transmembrane helix</keyword>
<keyword evidence="1" id="KW-0812">Transmembrane</keyword>
<name>W6N5B0_CLOTY</name>
<dbReference type="EMBL" id="CBXI010000022">
    <property type="protein sequence ID" value="CDL91210.1"/>
    <property type="molecule type" value="Genomic_DNA"/>
</dbReference>
<gene>
    <name evidence="2" type="ORF">CTDIVETGP_1280</name>
</gene>
<organism evidence="2 3">
    <name type="scientific">Clostridium tyrobutyricum DIVETGP</name>
    <dbReference type="NCBI Taxonomy" id="1408889"/>
    <lineage>
        <taxon>Bacteria</taxon>
        <taxon>Bacillati</taxon>
        <taxon>Bacillota</taxon>
        <taxon>Clostridia</taxon>
        <taxon>Eubacteriales</taxon>
        <taxon>Clostridiaceae</taxon>
        <taxon>Clostridium</taxon>
    </lineage>
</organism>
<proteinExistence type="predicted"/>
<protein>
    <submittedName>
        <fullName evidence="2">Uncharacterized protein</fullName>
    </submittedName>
</protein>
<evidence type="ECO:0000313" key="2">
    <source>
        <dbReference type="EMBL" id="CDL91210.1"/>
    </source>
</evidence>
<dbReference type="GeneID" id="29421017"/>
<comment type="caution">
    <text evidence="2">The sequence shown here is derived from an EMBL/GenBank/DDBJ whole genome shotgun (WGS) entry which is preliminary data.</text>
</comment>
<sequence>MSSDIVITSIVCVTIVGIVCIFAILAYFKDNAIFRYKNSSKDKSNEISITVDNDKDKSSKN</sequence>
<evidence type="ECO:0000313" key="3">
    <source>
        <dbReference type="Proteomes" id="UP000019482"/>
    </source>
</evidence>
<dbReference type="AlphaFoldDB" id="W6N5B0"/>
<keyword evidence="3" id="KW-1185">Reference proteome</keyword>
<dbReference type="Proteomes" id="UP000019482">
    <property type="component" value="Unassembled WGS sequence"/>
</dbReference>
<dbReference type="RefSeq" id="WP_017895802.1">
    <property type="nucleotide sequence ID" value="NZ_CBXI010000022.1"/>
</dbReference>
<feature type="transmembrane region" description="Helical" evidence="1">
    <location>
        <begin position="6"/>
        <end position="28"/>
    </location>
</feature>
<keyword evidence="1" id="KW-0472">Membrane</keyword>
<evidence type="ECO:0000256" key="1">
    <source>
        <dbReference type="SAM" id="Phobius"/>
    </source>
</evidence>